<dbReference type="PANTHER" id="PTHR24121:SF22">
    <property type="entry name" value="PROTEIN ACCELERATED CELL DEATH 6-LIKE"/>
    <property type="match status" value="1"/>
</dbReference>
<evidence type="ECO:0000256" key="1">
    <source>
        <dbReference type="PROSITE-ProRule" id="PRU00023"/>
    </source>
</evidence>
<dbReference type="SUPFAM" id="SSF48403">
    <property type="entry name" value="Ankyrin repeat"/>
    <property type="match status" value="1"/>
</dbReference>
<dbReference type="PROSITE" id="PS50088">
    <property type="entry name" value="ANK_REPEAT"/>
    <property type="match status" value="2"/>
</dbReference>
<dbReference type="InterPro" id="IPR036770">
    <property type="entry name" value="Ankyrin_rpt-contain_sf"/>
</dbReference>
<reference evidence="2 3" key="1">
    <citation type="journal article" date="2020" name="Nat. Commun.">
        <title>Genome of Tripterygium wilfordii and identification of cytochrome P450 involved in triptolide biosynthesis.</title>
        <authorList>
            <person name="Tu L."/>
            <person name="Su P."/>
            <person name="Zhang Z."/>
            <person name="Gao L."/>
            <person name="Wang J."/>
            <person name="Hu T."/>
            <person name="Zhou J."/>
            <person name="Zhang Y."/>
            <person name="Zhao Y."/>
            <person name="Liu Y."/>
            <person name="Song Y."/>
            <person name="Tong Y."/>
            <person name="Lu Y."/>
            <person name="Yang J."/>
            <person name="Xu C."/>
            <person name="Jia M."/>
            <person name="Peters R.J."/>
            <person name="Huang L."/>
            <person name="Gao W."/>
        </authorList>
    </citation>
    <scope>NUCLEOTIDE SEQUENCE [LARGE SCALE GENOMIC DNA]</scope>
    <source>
        <strain evidence="3">cv. XIE 37</strain>
        <tissue evidence="2">Leaf</tissue>
    </source>
</reference>
<feature type="repeat" description="ANK" evidence="1">
    <location>
        <begin position="149"/>
        <end position="171"/>
    </location>
</feature>
<comment type="caution">
    <text evidence="2">The sequence shown here is derived from an EMBL/GenBank/DDBJ whole genome shotgun (WGS) entry which is preliminary data.</text>
</comment>
<keyword evidence="3" id="KW-1185">Reference proteome</keyword>
<dbReference type="PROSITE" id="PS50297">
    <property type="entry name" value="ANK_REP_REGION"/>
    <property type="match status" value="2"/>
</dbReference>
<dbReference type="Pfam" id="PF12796">
    <property type="entry name" value="Ank_2"/>
    <property type="match status" value="4"/>
</dbReference>
<accession>A0A7J7DHY2</accession>
<dbReference type="Proteomes" id="UP000593562">
    <property type="component" value="Unassembled WGS sequence"/>
</dbReference>
<dbReference type="InParanoid" id="A0A7J7DHY2"/>
<evidence type="ECO:0000313" key="2">
    <source>
        <dbReference type="EMBL" id="KAF5745962.1"/>
    </source>
</evidence>
<dbReference type="PANTHER" id="PTHR24121">
    <property type="entry name" value="NO MECHANORECEPTOR POTENTIAL C, ISOFORM D-RELATED"/>
    <property type="match status" value="1"/>
</dbReference>
<keyword evidence="1" id="KW-0040">ANK repeat</keyword>
<dbReference type="Gene3D" id="1.25.40.20">
    <property type="entry name" value="Ankyrin repeat-containing domain"/>
    <property type="match status" value="4"/>
</dbReference>
<sequence>MLIDYEIRLARRRMCRTNSTLKFSLPNRRINKSIAEQGIWGLNGPEFDASDPYLNQPLATSSDLLDHEEEVTSMDMELFQATTSDVNDFIVVLERVSRRMDRTCSDIFESLCISGNTLLHKAASYRNVEIVKLIADQSPSILTNMNSENGDTALHLAAKAGHLDIVSTLIEYDNRNYGGGRGTDSELGQDNSLLRMDNNDGNTALHVALINGHQDVAQLLSNQDPEVSFYLNKDGKCPLYLAAEAGFMQCVAAMLANWPFTVSEDRIQPFINPDQSPKPKSPTHVAMQREHIEILDYMLNKEPNFIYLTDEGGRNLIHYAAWSGYLQGVQYLLSKYPACASQRDKKGLFPIHMASMKGHVNVIQELIPYCSYPVEMLCHNNWNILHVAAMNGRLNVVRYIIDILETSQLESLKTQKDTYGNTPLDLAIRYRRTKIVHLLRASEA</sequence>
<evidence type="ECO:0000313" key="3">
    <source>
        <dbReference type="Proteomes" id="UP000593562"/>
    </source>
</evidence>
<dbReference type="InterPro" id="IPR002110">
    <property type="entry name" value="Ankyrin_rpt"/>
</dbReference>
<organism evidence="2 3">
    <name type="scientific">Tripterygium wilfordii</name>
    <name type="common">Thunder God vine</name>
    <dbReference type="NCBI Taxonomy" id="458696"/>
    <lineage>
        <taxon>Eukaryota</taxon>
        <taxon>Viridiplantae</taxon>
        <taxon>Streptophyta</taxon>
        <taxon>Embryophyta</taxon>
        <taxon>Tracheophyta</taxon>
        <taxon>Spermatophyta</taxon>
        <taxon>Magnoliopsida</taxon>
        <taxon>eudicotyledons</taxon>
        <taxon>Gunneridae</taxon>
        <taxon>Pentapetalae</taxon>
        <taxon>rosids</taxon>
        <taxon>fabids</taxon>
        <taxon>Celastrales</taxon>
        <taxon>Celastraceae</taxon>
        <taxon>Tripterygium</taxon>
    </lineage>
</organism>
<dbReference type="SMART" id="SM00248">
    <property type="entry name" value="ANK"/>
    <property type="match status" value="9"/>
</dbReference>
<gene>
    <name evidence="2" type="ORF">HS088_TW06G00127</name>
</gene>
<protein>
    <submittedName>
        <fullName evidence="2">Ankyrin repeat-containing protein</fullName>
    </submittedName>
</protein>
<name>A0A7J7DHY2_TRIWF</name>
<dbReference type="EMBL" id="JAAARO010000006">
    <property type="protein sequence ID" value="KAF5745962.1"/>
    <property type="molecule type" value="Genomic_DNA"/>
</dbReference>
<feature type="repeat" description="ANK" evidence="1">
    <location>
        <begin position="200"/>
        <end position="232"/>
    </location>
</feature>
<proteinExistence type="predicted"/>
<dbReference type="AlphaFoldDB" id="A0A7J7DHY2"/>